<dbReference type="EMBL" id="CP022983">
    <property type="protein sequence ID" value="ASV69231.1"/>
    <property type="molecule type" value="Genomic_DNA"/>
</dbReference>
<proteinExistence type="predicted"/>
<dbReference type="InterPro" id="IPR048427">
    <property type="entry name" value="YpoC"/>
</dbReference>
<sequence>MNERLKRLQHPFFNNIQDQVGEFVPFYYERKLYQGIASEKPWEESERFIAMILKEWDQLKIRLKSAHQQRNKQEAEQLMVLGVALLVQYVYWLNEKPVSLDEQQIGDGLVHLPFNFADRLQFIMGQPALHLAFIQLIELINEVIKLDAKNRIRKKHSKQ</sequence>
<dbReference type="OrthoDB" id="2360594at2"/>
<evidence type="ECO:0000313" key="3">
    <source>
        <dbReference type="Proteomes" id="UP000215137"/>
    </source>
</evidence>
<dbReference type="RefSeq" id="WP_095372795.1">
    <property type="nucleotide sequence ID" value="NZ_CP022983.1"/>
</dbReference>
<reference evidence="2 3" key="1">
    <citation type="submission" date="2017-08" db="EMBL/GenBank/DDBJ databases">
        <title>Complete Genome Sequence of Bacillus kochii Oregon-R-modENCODE STRAIN BDGP4, isolated from Drosophila melanogaster gut.</title>
        <authorList>
            <person name="Wan K.H."/>
            <person name="Yu C."/>
            <person name="Park S."/>
            <person name="Hammonds A.S."/>
            <person name="Booth B.W."/>
            <person name="Celniker S.E."/>
        </authorList>
    </citation>
    <scope>NUCLEOTIDE SEQUENCE [LARGE SCALE GENOMIC DNA]</scope>
    <source>
        <strain evidence="2 3">BDGP4</strain>
    </source>
</reference>
<dbReference type="Pfam" id="PF21747">
    <property type="entry name" value="YpoC"/>
    <property type="match status" value="1"/>
</dbReference>
<evidence type="ECO:0000259" key="1">
    <source>
        <dbReference type="Pfam" id="PF21747"/>
    </source>
</evidence>
<evidence type="ECO:0000313" key="2">
    <source>
        <dbReference type="EMBL" id="ASV69231.1"/>
    </source>
</evidence>
<accession>A0A248TM53</accession>
<name>A0A248TM53_9BACI</name>
<feature type="domain" description="YpoC-like" evidence="1">
    <location>
        <begin position="47"/>
        <end position="155"/>
    </location>
</feature>
<protein>
    <recommendedName>
        <fullName evidence="1">YpoC-like domain-containing protein</fullName>
    </recommendedName>
</protein>
<dbReference type="AlphaFoldDB" id="A0A248TM53"/>
<gene>
    <name evidence="2" type="ORF">CKF48_19110</name>
</gene>
<keyword evidence="3" id="KW-1185">Reference proteome</keyword>
<organism evidence="2 3">
    <name type="scientific">Cytobacillus kochii</name>
    <dbReference type="NCBI Taxonomy" id="859143"/>
    <lineage>
        <taxon>Bacteria</taxon>
        <taxon>Bacillati</taxon>
        <taxon>Bacillota</taxon>
        <taxon>Bacilli</taxon>
        <taxon>Bacillales</taxon>
        <taxon>Bacillaceae</taxon>
        <taxon>Cytobacillus</taxon>
    </lineage>
</organism>
<dbReference type="Proteomes" id="UP000215137">
    <property type="component" value="Chromosome"/>
</dbReference>
<dbReference type="KEGG" id="bko:CKF48_19110"/>